<dbReference type="InterPro" id="IPR032378">
    <property type="entry name" value="ZC3H15/TMA46_C"/>
</dbReference>
<dbReference type="SMART" id="SM00591">
    <property type="entry name" value="RWD"/>
    <property type="match status" value="1"/>
</dbReference>
<dbReference type="PANTHER" id="PTHR12292">
    <property type="entry name" value="RWD DOMAIN-CONTAINING PROTEIN"/>
    <property type="match status" value="1"/>
</dbReference>
<dbReference type="FunCoup" id="K5X4E9">
    <property type="interactions" value="211"/>
</dbReference>
<feature type="coiled-coil region" evidence="1">
    <location>
        <begin position="106"/>
        <end position="142"/>
    </location>
</feature>
<dbReference type="Pfam" id="PF16543">
    <property type="entry name" value="DFRP_C"/>
    <property type="match status" value="1"/>
</dbReference>
<dbReference type="KEGG" id="abp:AGABI1DRAFT111279"/>
<feature type="domain" description="RWD" evidence="3">
    <location>
        <begin position="8"/>
        <end position="112"/>
    </location>
</feature>
<accession>K5X4E9</accession>
<proteinExistence type="predicted"/>
<organism evidence="4 5">
    <name type="scientific">Agaricus bisporus var. burnettii (strain JB137-S8 / ATCC MYA-4627 / FGSC 10392)</name>
    <name type="common">White button mushroom</name>
    <dbReference type="NCBI Taxonomy" id="597362"/>
    <lineage>
        <taxon>Eukaryota</taxon>
        <taxon>Fungi</taxon>
        <taxon>Dikarya</taxon>
        <taxon>Basidiomycota</taxon>
        <taxon>Agaricomycotina</taxon>
        <taxon>Agaricomycetes</taxon>
        <taxon>Agaricomycetidae</taxon>
        <taxon>Agaricales</taxon>
        <taxon>Agaricineae</taxon>
        <taxon>Agaricaceae</taxon>
        <taxon>Agaricus</taxon>
    </lineage>
</organism>
<dbReference type="OrthoDB" id="277175at2759"/>
<dbReference type="Pfam" id="PF05773">
    <property type="entry name" value="RWD"/>
    <property type="match status" value="1"/>
</dbReference>
<keyword evidence="1" id="KW-0175">Coiled coil</keyword>
<evidence type="ECO:0000256" key="1">
    <source>
        <dbReference type="SAM" id="Coils"/>
    </source>
</evidence>
<sequence length="240" mass="27928">MSSGILAEELEVLEAIYPTELTKLPNGDVQIDVEPEETEDGAEPLKVTLNVHYTDDYPQSIPQLSLEPIDTTFDDEEISQLLQELQSVGEDNIGMAMTFTLVSHLREQLSKLLRERIESLKKEEQQRERLELEAEEARTRGTPVTVESFKAWKVKFDQELAHKKAQEEEEKLRALTFKEREEYRRYATRLSGRQLFERNRHLEDESLMEEGAVSVDFSQYERTEVDQEEESEHVTFSDSD</sequence>
<dbReference type="OMA" id="QWDEHKK"/>
<evidence type="ECO:0000256" key="2">
    <source>
        <dbReference type="SAM" id="MobiDB-lite"/>
    </source>
</evidence>
<evidence type="ECO:0000313" key="4">
    <source>
        <dbReference type="EMBL" id="EKM82701.1"/>
    </source>
</evidence>
<dbReference type="Gene3D" id="3.10.110.10">
    <property type="entry name" value="Ubiquitin Conjugating Enzyme"/>
    <property type="match status" value="1"/>
</dbReference>
<evidence type="ECO:0000259" key="3">
    <source>
        <dbReference type="PROSITE" id="PS50908"/>
    </source>
</evidence>
<dbReference type="InParanoid" id="K5X4E9"/>
<dbReference type="Proteomes" id="UP000008493">
    <property type="component" value="Unassembled WGS sequence"/>
</dbReference>
<dbReference type="PROSITE" id="PS50908">
    <property type="entry name" value="RWD"/>
    <property type="match status" value="1"/>
</dbReference>
<dbReference type="HOGENOM" id="CLU_084528_1_0_1"/>
<dbReference type="AlphaFoldDB" id="K5X4E9"/>
<protein>
    <recommendedName>
        <fullName evidence="3">RWD domain-containing protein</fullName>
    </recommendedName>
</protein>
<name>K5X4E9_AGABU</name>
<reference evidence="5" key="1">
    <citation type="journal article" date="2012" name="Proc. Natl. Acad. Sci. U.S.A.">
        <title>Genome sequence of the button mushroom Agaricus bisporus reveals mechanisms governing adaptation to a humic-rich ecological niche.</title>
        <authorList>
            <person name="Morin E."/>
            <person name="Kohler A."/>
            <person name="Baker A.R."/>
            <person name="Foulongne-Oriol M."/>
            <person name="Lombard V."/>
            <person name="Nagy L.G."/>
            <person name="Ohm R.A."/>
            <person name="Patyshakuliyeva A."/>
            <person name="Brun A."/>
            <person name="Aerts A.L."/>
            <person name="Bailey A.M."/>
            <person name="Billette C."/>
            <person name="Coutinho P.M."/>
            <person name="Deakin G."/>
            <person name="Doddapaneni H."/>
            <person name="Floudas D."/>
            <person name="Grimwood J."/>
            <person name="Hilden K."/>
            <person name="Kuees U."/>
            <person name="LaButti K.M."/>
            <person name="Lapidus A."/>
            <person name="Lindquist E.A."/>
            <person name="Lucas S.M."/>
            <person name="Murat C."/>
            <person name="Riley R.W."/>
            <person name="Salamov A.A."/>
            <person name="Schmutz J."/>
            <person name="Subramanian V."/>
            <person name="Woesten H.A.B."/>
            <person name="Xu J."/>
            <person name="Eastwood D.C."/>
            <person name="Foster G.D."/>
            <person name="Sonnenberg A.S."/>
            <person name="Cullen D."/>
            <person name="de Vries R.P."/>
            <person name="Lundell T."/>
            <person name="Hibbett D.S."/>
            <person name="Henrissat B."/>
            <person name="Burton K.S."/>
            <person name="Kerrigan R.W."/>
            <person name="Challen M.P."/>
            <person name="Grigoriev I.V."/>
            <person name="Martin F."/>
        </authorList>
    </citation>
    <scope>NUCLEOTIDE SEQUENCE [LARGE SCALE GENOMIC DNA]</scope>
    <source>
        <strain evidence="5">JB137-S8 / ATCC MYA-4627 / FGSC 10392</strain>
    </source>
</reference>
<dbReference type="GeneID" id="18823236"/>
<dbReference type="InterPro" id="IPR040213">
    <property type="entry name" value="GIR2-like"/>
</dbReference>
<dbReference type="CDD" id="cd23823">
    <property type="entry name" value="RWD_GCN2"/>
    <property type="match status" value="1"/>
</dbReference>
<dbReference type="STRING" id="597362.K5X4E9"/>
<evidence type="ECO:0000313" key="5">
    <source>
        <dbReference type="Proteomes" id="UP000008493"/>
    </source>
</evidence>
<dbReference type="RefSeq" id="XP_007326651.1">
    <property type="nucleotide sequence ID" value="XM_007326589.1"/>
</dbReference>
<dbReference type="SUPFAM" id="SSF54495">
    <property type="entry name" value="UBC-like"/>
    <property type="match status" value="1"/>
</dbReference>
<dbReference type="InterPro" id="IPR006575">
    <property type="entry name" value="RWD_dom"/>
</dbReference>
<dbReference type="InterPro" id="IPR016135">
    <property type="entry name" value="UBQ-conjugating_enzyme/RWD"/>
</dbReference>
<feature type="region of interest" description="Disordered" evidence="2">
    <location>
        <begin position="218"/>
        <end position="240"/>
    </location>
</feature>
<keyword evidence="5" id="KW-1185">Reference proteome</keyword>
<dbReference type="EMBL" id="JH971386">
    <property type="protein sequence ID" value="EKM82701.1"/>
    <property type="molecule type" value="Genomic_DNA"/>
</dbReference>
<dbReference type="eggNOG" id="KOG4018">
    <property type="taxonomic scope" value="Eukaryota"/>
</dbReference>
<gene>
    <name evidence="4" type="ORF">AGABI1DRAFT_111279</name>
</gene>